<dbReference type="PANTHER" id="PTHR46580">
    <property type="entry name" value="SENSOR KINASE-RELATED"/>
    <property type="match status" value="1"/>
</dbReference>
<evidence type="ECO:0000313" key="3">
    <source>
        <dbReference type="Proteomes" id="UP000317691"/>
    </source>
</evidence>
<dbReference type="InterPro" id="IPR028994">
    <property type="entry name" value="Integrin_alpha_N"/>
</dbReference>
<dbReference type="Gene3D" id="2.30.30.100">
    <property type="match status" value="2"/>
</dbReference>
<accession>A0A538TJJ6</accession>
<dbReference type="Pfam" id="PF13517">
    <property type="entry name" value="FG-GAP_3"/>
    <property type="match status" value="1"/>
</dbReference>
<protein>
    <submittedName>
        <fullName evidence="2">VCBS repeat-containing protein</fullName>
    </submittedName>
</protein>
<organism evidence="2 3">
    <name type="scientific">Eiseniibacteriota bacterium</name>
    <dbReference type="NCBI Taxonomy" id="2212470"/>
    <lineage>
        <taxon>Bacteria</taxon>
        <taxon>Candidatus Eiseniibacteriota</taxon>
    </lineage>
</organism>
<proteinExistence type="predicted"/>
<evidence type="ECO:0000256" key="1">
    <source>
        <dbReference type="ARBA" id="ARBA00022729"/>
    </source>
</evidence>
<dbReference type="AlphaFoldDB" id="A0A538TJJ6"/>
<dbReference type="Proteomes" id="UP000317691">
    <property type="component" value="Unassembled WGS sequence"/>
</dbReference>
<dbReference type="EMBL" id="VBOZ01000029">
    <property type="protein sequence ID" value="TMQ63789.1"/>
    <property type="molecule type" value="Genomic_DNA"/>
</dbReference>
<keyword evidence="1" id="KW-0732">Signal</keyword>
<reference evidence="2 3" key="1">
    <citation type="journal article" date="2019" name="Nat. Microbiol.">
        <title>Mediterranean grassland soil C-N compound turnover is dependent on rainfall and depth, and is mediated by genomically divergent microorganisms.</title>
        <authorList>
            <person name="Diamond S."/>
            <person name="Andeer P.F."/>
            <person name="Li Z."/>
            <person name="Crits-Christoph A."/>
            <person name="Burstein D."/>
            <person name="Anantharaman K."/>
            <person name="Lane K.R."/>
            <person name="Thomas B.C."/>
            <person name="Pan C."/>
            <person name="Northen T.R."/>
            <person name="Banfield J.F."/>
        </authorList>
    </citation>
    <scope>NUCLEOTIDE SEQUENCE [LARGE SCALE GENOMIC DNA]</scope>
    <source>
        <strain evidence="2">WS_9</strain>
    </source>
</reference>
<comment type="caution">
    <text evidence="2">The sequence shown here is derived from an EMBL/GenBank/DDBJ whole genome shotgun (WGS) entry which is preliminary data.</text>
</comment>
<gene>
    <name evidence="2" type="ORF">E6K79_09080</name>
</gene>
<dbReference type="SUPFAM" id="SSF69318">
    <property type="entry name" value="Integrin alpha N-terminal domain"/>
    <property type="match status" value="1"/>
</dbReference>
<dbReference type="InterPro" id="IPR013517">
    <property type="entry name" value="FG-GAP"/>
</dbReference>
<evidence type="ECO:0000313" key="2">
    <source>
        <dbReference type="EMBL" id="TMQ63789.1"/>
    </source>
</evidence>
<sequence>MTRLLSALILCVWLQGAFVGPGLAAPIFSAARSTDLASPPYSAAVGDLNNDGMLDAAVVHFSYSNTVSVLLGNGDGFFQTGVDYTTGPSPNCLRIGDLNNDGKLDLVTTSGSSPTVWVLMGNGDGTFQTKVDYPTNPNPVSVAIGDLDGDGKRE</sequence>
<name>A0A538TJJ6_UNCEI</name>